<keyword evidence="1" id="KW-1133">Transmembrane helix</keyword>
<reference evidence="2" key="1">
    <citation type="submission" date="2022-01" db="EMBL/GenBank/DDBJ databases">
        <title>Genome-Based Taxonomic Classification of the Phylum Actinobacteria.</title>
        <authorList>
            <person name="Gao Y."/>
        </authorList>
    </citation>
    <scope>NUCLEOTIDE SEQUENCE</scope>
    <source>
        <strain evidence="2">KLBMP 8922</strain>
    </source>
</reference>
<dbReference type="Proteomes" id="UP001165378">
    <property type="component" value="Unassembled WGS sequence"/>
</dbReference>
<gene>
    <name evidence="2" type="ORF">LZ495_00750</name>
</gene>
<keyword evidence="1" id="KW-0812">Transmembrane</keyword>
<dbReference type="RefSeq" id="WP_235049782.1">
    <property type="nucleotide sequence ID" value="NZ_JAKFHA010000001.1"/>
</dbReference>
<name>A0AA41PTT7_9ACTN</name>
<protein>
    <submittedName>
        <fullName evidence="2">Uncharacterized protein</fullName>
    </submittedName>
</protein>
<evidence type="ECO:0000256" key="1">
    <source>
        <dbReference type="SAM" id="Phobius"/>
    </source>
</evidence>
<organism evidence="2 3">
    <name type="scientific">Yinghuangia soli</name>
    <dbReference type="NCBI Taxonomy" id="2908204"/>
    <lineage>
        <taxon>Bacteria</taxon>
        <taxon>Bacillati</taxon>
        <taxon>Actinomycetota</taxon>
        <taxon>Actinomycetes</taxon>
        <taxon>Kitasatosporales</taxon>
        <taxon>Streptomycetaceae</taxon>
        <taxon>Yinghuangia</taxon>
    </lineage>
</organism>
<keyword evidence="1" id="KW-0472">Membrane</keyword>
<evidence type="ECO:0000313" key="3">
    <source>
        <dbReference type="Proteomes" id="UP001165378"/>
    </source>
</evidence>
<proteinExistence type="predicted"/>
<dbReference type="AlphaFoldDB" id="A0AA41PTT7"/>
<feature type="transmembrane region" description="Helical" evidence="1">
    <location>
        <begin position="30"/>
        <end position="49"/>
    </location>
</feature>
<accession>A0AA41PTT7</accession>
<dbReference type="EMBL" id="JAKFHA010000001">
    <property type="protein sequence ID" value="MCF2525754.1"/>
    <property type="molecule type" value="Genomic_DNA"/>
</dbReference>
<evidence type="ECO:0000313" key="2">
    <source>
        <dbReference type="EMBL" id="MCF2525754.1"/>
    </source>
</evidence>
<sequence length="99" mass="10499">MTRIPRDQRRGTEPDDAVTDLPLRRILSRLALVAGVVAAVGCSWAAAVSEAHQGVWIFAAVMSAATAIVAAVDLGVIRHRMEARRNRPGGSGSGRFVAH</sequence>
<feature type="transmembrane region" description="Helical" evidence="1">
    <location>
        <begin position="55"/>
        <end position="77"/>
    </location>
</feature>
<keyword evidence="3" id="KW-1185">Reference proteome</keyword>
<comment type="caution">
    <text evidence="2">The sequence shown here is derived from an EMBL/GenBank/DDBJ whole genome shotgun (WGS) entry which is preliminary data.</text>
</comment>